<dbReference type="Pfam" id="PF10263">
    <property type="entry name" value="SprT-like"/>
    <property type="match status" value="1"/>
</dbReference>
<proteinExistence type="predicted"/>
<feature type="domain" description="SprT-like" evidence="1">
    <location>
        <begin position="24"/>
        <end position="97"/>
    </location>
</feature>
<dbReference type="OrthoDB" id="267364at2"/>
<reference evidence="2 3" key="1">
    <citation type="submission" date="2018-09" db="EMBL/GenBank/DDBJ databases">
        <authorList>
            <consortium name="Pathogen Informatics"/>
        </authorList>
    </citation>
    <scope>NUCLEOTIDE SEQUENCE [LARGE SCALE GENOMIC DNA]</scope>
    <source>
        <strain evidence="2 3">OH-22767</strain>
    </source>
</reference>
<evidence type="ECO:0000313" key="3">
    <source>
        <dbReference type="Proteomes" id="UP000262142"/>
    </source>
</evidence>
<gene>
    <name evidence="2" type="ORF">SAMEA104719789_00356</name>
</gene>
<dbReference type="AlphaFoldDB" id="A0A383TVK4"/>
<dbReference type="GO" id="GO:0006950">
    <property type="term" value="P:response to stress"/>
    <property type="evidence" value="ECO:0007669"/>
    <property type="project" value="UniProtKB-ARBA"/>
</dbReference>
<name>A0A383TVK4_9FLAO</name>
<sequence>MVKNILSNYLPIGAEQWVEKWCAGHRVIIEIKSARKRKLGDYRKEKSCHKISVNHDLNENLFFLTLTHEIAHLLSFAKYGKEIKPHGREWKFVFGKLIHQSLEVYPKDLQLILLNFAQNPKANFYAYAPLVSYFHHQNHPEALFLKDLEEGSLFFLEDKKFLKGEKRKIKYICTEQISGKSYIIDGLALVKLIDNDD</sequence>
<protein>
    <submittedName>
        <fullName evidence="2">SprT-like family</fullName>
    </submittedName>
</protein>
<evidence type="ECO:0000259" key="1">
    <source>
        <dbReference type="Pfam" id="PF10263"/>
    </source>
</evidence>
<evidence type="ECO:0000313" key="2">
    <source>
        <dbReference type="EMBL" id="SZD71260.1"/>
    </source>
</evidence>
<organism evidence="2 3">
    <name type="scientific">Candidatus Ornithobacterium hominis</name>
    <dbReference type="NCBI Taxonomy" id="2497989"/>
    <lineage>
        <taxon>Bacteria</taxon>
        <taxon>Pseudomonadati</taxon>
        <taxon>Bacteroidota</taxon>
        <taxon>Flavobacteriia</taxon>
        <taxon>Flavobacteriales</taxon>
        <taxon>Weeksellaceae</taxon>
        <taxon>Ornithobacterium</taxon>
    </lineage>
</organism>
<dbReference type="RefSeq" id="WP_119057299.1">
    <property type="nucleotide sequence ID" value="NZ_UNSC01000001.1"/>
</dbReference>
<dbReference type="Proteomes" id="UP000262142">
    <property type="component" value="Unassembled WGS sequence"/>
</dbReference>
<accession>A0A383TVK4</accession>
<dbReference type="EMBL" id="UNSC01000001">
    <property type="protein sequence ID" value="SZD71260.1"/>
    <property type="molecule type" value="Genomic_DNA"/>
</dbReference>
<keyword evidence="3" id="KW-1185">Reference proteome</keyword>
<dbReference type="InterPro" id="IPR006640">
    <property type="entry name" value="SprT-like_domain"/>
</dbReference>